<dbReference type="PANTHER" id="PTHR34547">
    <property type="entry name" value="YACP-LIKE NYN DOMAIN PROTEIN"/>
    <property type="match status" value="1"/>
</dbReference>
<dbReference type="PANTHER" id="PTHR34547:SF1">
    <property type="entry name" value="YACP-LIKE NYN DOMAIN PROTEIN"/>
    <property type="match status" value="1"/>
</dbReference>
<dbReference type="InterPro" id="IPR010298">
    <property type="entry name" value="YacP-like"/>
</dbReference>
<keyword evidence="3" id="KW-1185">Reference proteome</keyword>
<dbReference type="Proteomes" id="UP000002725">
    <property type="component" value="Chromosome"/>
</dbReference>
<dbReference type="HOGENOM" id="CLU_133121_0_0_10"/>
<dbReference type="EMBL" id="CP001108">
    <property type="protein sequence ID" value="ACF47274.1"/>
    <property type="molecule type" value="Genomic_DNA"/>
</dbReference>
<reference evidence="2" key="1">
    <citation type="submission" date="2008-06" db="EMBL/GenBank/DDBJ databases">
        <title>Complete sequence of chromosome of Prosthecochloris aestuarii DSM 271.</title>
        <authorList>
            <consortium name="US DOE Joint Genome Institute"/>
            <person name="Lucas S."/>
            <person name="Copeland A."/>
            <person name="Lapidus A."/>
            <person name="Glavina del Rio T."/>
            <person name="Dalin E."/>
            <person name="Tice H."/>
            <person name="Bruce D."/>
            <person name="Goodwin L."/>
            <person name="Pitluck S."/>
            <person name="Schmutz J."/>
            <person name="Larimer F."/>
            <person name="Land M."/>
            <person name="Hauser L."/>
            <person name="Kyrpides N."/>
            <person name="Anderson I."/>
            <person name="Liu Z."/>
            <person name="Li T."/>
            <person name="Zhao F."/>
            <person name="Overmann J."/>
            <person name="Bryant D.A."/>
            <person name="Richardson P."/>
        </authorList>
    </citation>
    <scope>NUCLEOTIDE SEQUENCE [LARGE SCALE GENOMIC DNA]</scope>
    <source>
        <strain evidence="2">DSM 271</strain>
    </source>
</reference>
<feature type="compositionally biased region" description="Basic and acidic residues" evidence="1">
    <location>
        <begin position="141"/>
        <end position="155"/>
    </location>
</feature>
<dbReference type="eggNOG" id="COG3688">
    <property type="taxonomic scope" value="Bacteria"/>
</dbReference>
<feature type="region of interest" description="Disordered" evidence="1">
    <location>
        <begin position="126"/>
        <end position="155"/>
    </location>
</feature>
<dbReference type="AlphaFoldDB" id="B4S6R9"/>
<evidence type="ECO:0000313" key="2">
    <source>
        <dbReference type="EMBL" id="ACF47274.1"/>
    </source>
</evidence>
<dbReference type="Pfam" id="PF05991">
    <property type="entry name" value="NYN_YacP"/>
    <property type="match status" value="1"/>
</dbReference>
<evidence type="ECO:0000313" key="3">
    <source>
        <dbReference type="Proteomes" id="UP000002725"/>
    </source>
</evidence>
<accession>B4S6R9</accession>
<dbReference type="KEGG" id="paa:Paes_2273"/>
<evidence type="ECO:0000256" key="1">
    <source>
        <dbReference type="SAM" id="MobiDB-lite"/>
    </source>
</evidence>
<name>B4S6R9_PROA2</name>
<proteinExistence type="predicted"/>
<gene>
    <name evidence="2" type="ordered locus">Paes_2273</name>
</gene>
<evidence type="ECO:0008006" key="4">
    <source>
        <dbReference type="Google" id="ProtNLM"/>
    </source>
</evidence>
<dbReference type="RefSeq" id="WP_012506804.1">
    <property type="nucleotide sequence ID" value="NC_011059.1"/>
</dbReference>
<dbReference type="STRING" id="290512.Paes_2273"/>
<protein>
    <recommendedName>
        <fullName evidence="4">YacP-like NYN domain protein</fullName>
    </recommendedName>
</protein>
<organism evidence="2 3">
    <name type="scientific">Prosthecochloris aestuarii (strain DSM 271 / SK 413)</name>
    <dbReference type="NCBI Taxonomy" id="290512"/>
    <lineage>
        <taxon>Bacteria</taxon>
        <taxon>Pseudomonadati</taxon>
        <taxon>Chlorobiota</taxon>
        <taxon>Chlorobiia</taxon>
        <taxon>Chlorobiales</taxon>
        <taxon>Chlorobiaceae</taxon>
        <taxon>Prosthecochloris</taxon>
    </lineage>
</organism>
<sequence length="175" mass="19620">MSRFHREFIIDGYNLLHARGLQAPALTLEEQRTRLEANLIRAQERKHCKITVVYDGRSHGRALSEAGALNKVFTASKMTADEWIIDFLRSSPKRARQLTVVSSDRLIVSHASAYGAACMSSEAFASSHLEESPTKRNNTARSEHAGKHGDKPLSDREVNAWMKLFDKENGRKGSL</sequence>